<keyword evidence="7" id="KW-0012">Acyltransferase</keyword>
<evidence type="ECO:0000256" key="4">
    <source>
        <dbReference type="ARBA" id="ARBA00022692"/>
    </source>
</evidence>
<evidence type="ECO:0000259" key="9">
    <source>
        <dbReference type="PROSITE" id="PS50263"/>
    </source>
</evidence>
<dbReference type="Pfam" id="PF20154">
    <property type="entry name" value="LNT_N"/>
    <property type="match status" value="1"/>
</dbReference>
<dbReference type="EMBL" id="CAEZSR010000248">
    <property type="protein sequence ID" value="CAB4593183.1"/>
    <property type="molecule type" value="Genomic_DNA"/>
</dbReference>
<keyword evidence="5 8" id="KW-1133">Transmembrane helix</keyword>
<feature type="transmembrane region" description="Helical" evidence="8">
    <location>
        <begin position="157"/>
        <end position="178"/>
    </location>
</feature>
<dbReference type="InterPro" id="IPR003010">
    <property type="entry name" value="C-N_Hydrolase"/>
</dbReference>
<dbReference type="PANTHER" id="PTHR38686:SF1">
    <property type="entry name" value="APOLIPOPROTEIN N-ACYLTRANSFERASE"/>
    <property type="match status" value="1"/>
</dbReference>
<feature type="domain" description="CN hydrolase" evidence="9">
    <location>
        <begin position="226"/>
        <end position="479"/>
    </location>
</feature>
<keyword evidence="6 8" id="KW-0472">Membrane</keyword>
<feature type="transmembrane region" description="Helical" evidence="8">
    <location>
        <begin position="41"/>
        <end position="58"/>
    </location>
</feature>
<proteinExistence type="inferred from homology"/>
<dbReference type="SUPFAM" id="SSF56317">
    <property type="entry name" value="Carbon-nitrogen hydrolase"/>
    <property type="match status" value="1"/>
</dbReference>
<sequence length="532" mass="55074">MGLAFAAVPDAPARARRAFPASAALSLGAGVLVAASLPPWGFWPLAIVGVVLFEVALGEHPTRRERFVRGLLFGAGWLFPGMGWMWFLTAPGYLVAGLLFAALHGVAALVAPTGPWRVLGRPAAHTLVEALRLVVPFGGVPLATLAIGQAGGPLLGIARVGGVVLLTWVVFQLGFALAGPSPYVPATVRRRGVRPQFQGAAAIGAVVLVALVAVVAPSGSDTGRSLTVAIVQGGGPQGTRAISTDPRDVVERHLAATRQIEPGSVDLVLWPENVIDVAVFADSLERQEIAAEARRIGAPFAVGVTEDVPPTDANELGGFLNAQIVVDIDGAIVSRFDKVRRVPFGEYVPLRGILEALGAPVDQIRRDAVAGTGPAVVTLPDGTRVAVAISWEIFFGSRMRDGVGAGGEVLINPTNGSSYTGTIVQTQQVASSRLRAVESGRWVAQAAPTGFSAFVSPDGDVLQRTAVSEQAVIVGEVGLRTGDTWYRVLGDLPFALLAAAVLGASHVATRRRAVTSPQHAAPASVAASDTDG</sequence>
<evidence type="ECO:0000256" key="1">
    <source>
        <dbReference type="ARBA" id="ARBA00004651"/>
    </source>
</evidence>
<keyword evidence="3" id="KW-0808">Transferase</keyword>
<dbReference type="AlphaFoldDB" id="A0A6J6G1T7"/>
<feature type="transmembrane region" description="Helical" evidence="8">
    <location>
        <begin position="93"/>
        <end position="112"/>
    </location>
</feature>
<dbReference type="CDD" id="cd07571">
    <property type="entry name" value="ALP_N-acyl_transferase"/>
    <property type="match status" value="1"/>
</dbReference>
<dbReference type="Gene3D" id="3.60.110.10">
    <property type="entry name" value="Carbon-nitrogen hydrolase"/>
    <property type="match status" value="1"/>
</dbReference>
<dbReference type="Pfam" id="PF00795">
    <property type="entry name" value="CN_hydrolase"/>
    <property type="match status" value="1"/>
</dbReference>
<name>A0A6J6G1T7_9ZZZZ</name>
<evidence type="ECO:0000256" key="8">
    <source>
        <dbReference type="SAM" id="Phobius"/>
    </source>
</evidence>
<dbReference type="PANTHER" id="PTHR38686">
    <property type="entry name" value="APOLIPOPROTEIN N-ACYLTRANSFERASE"/>
    <property type="match status" value="1"/>
</dbReference>
<dbReference type="InterPro" id="IPR004563">
    <property type="entry name" value="Apolipo_AcylTrfase"/>
</dbReference>
<dbReference type="GO" id="GO:0005886">
    <property type="term" value="C:plasma membrane"/>
    <property type="evidence" value="ECO:0007669"/>
    <property type="project" value="UniProtKB-SubCell"/>
</dbReference>
<dbReference type="InterPro" id="IPR045378">
    <property type="entry name" value="LNT_N"/>
</dbReference>
<dbReference type="NCBIfam" id="TIGR00546">
    <property type="entry name" value="lnt"/>
    <property type="match status" value="1"/>
</dbReference>
<feature type="transmembrane region" description="Helical" evidence="8">
    <location>
        <begin position="133"/>
        <end position="151"/>
    </location>
</feature>
<dbReference type="InterPro" id="IPR036526">
    <property type="entry name" value="C-N_Hydrolase_sf"/>
</dbReference>
<evidence type="ECO:0000256" key="5">
    <source>
        <dbReference type="ARBA" id="ARBA00022989"/>
    </source>
</evidence>
<evidence type="ECO:0000256" key="2">
    <source>
        <dbReference type="ARBA" id="ARBA00022475"/>
    </source>
</evidence>
<keyword evidence="4 8" id="KW-0812">Transmembrane</keyword>
<organism evidence="10">
    <name type="scientific">freshwater metagenome</name>
    <dbReference type="NCBI Taxonomy" id="449393"/>
    <lineage>
        <taxon>unclassified sequences</taxon>
        <taxon>metagenomes</taxon>
        <taxon>ecological metagenomes</taxon>
    </lineage>
</organism>
<feature type="transmembrane region" description="Helical" evidence="8">
    <location>
        <begin position="199"/>
        <end position="216"/>
    </location>
</feature>
<comment type="subcellular location">
    <subcellularLocation>
        <location evidence="1">Cell membrane</location>
        <topology evidence="1">Multi-pass membrane protein</topology>
    </subcellularLocation>
</comment>
<evidence type="ECO:0000256" key="3">
    <source>
        <dbReference type="ARBA" id="ARBA00022679"/>
    </source>
</evidence>
<evidence type="ECO:0000313" key="10">
    <source>
        <dbReference type="EMBL" id="CAB4593183.1"/>
    </source>
</evidence>
<gene>
    <name evidence="10" type="ORF">UFOPK1493_03855</name>
</gene>
<accession>A0A6J6G1T7</accession>
<protein>
    <submittedName>
        <fullName evidence="10">Unannotated protein</fullName>
    </submittedName>
</protein>
<evidence type="ECO:0000256" key="7">
    <source>
        <dbReference type="ARBA" id="ARBA00023315"/>
    </source>
</evidence>
<dbReference type="GO" id="GO:0016410">
    <property type="term" value="F:N-acyltransferase activity"/>
    <property type="evidence" value="ECO:0007669"/>
    <property type="project" value="InterPro"/>
</dbReference>
<evidence type="ECO:0000256" key="6">
    <source>
        <dbReference type="ARBA" id="ARBA00023136"/>
    </source>
</evidence>
<reference evidence="10" key="1">
    <citation type="submission" date="2020-05" db="EMBL/GenBank/DDBJ databases">
        <authorList>
            <person name="Chiriac C."/>
            <person name="Salcher M."/>
            <person name="Ghai R."/>
            <person name="Kavagutti S V."/>
        </authorList>
    </citation>
    <scope>NUCLEOTIDE SEQUENCE</scope>
</reference>
<dbReference type="PROSITE" id="PS50263">
    <property type="entry name" value="CN_HYDROLASE"/>
    <property type="match status" value="1"/>
</dbReference>
<feature type="transmembrane region" description="Helical" evidence="8">
    <location>
        <begin position="70"/>
        <end position="87"/>
    </location>
</feature>
<keyword evidence="2" id="KW-1003">Cell membrane</keyword>
<dbReference type="GO" id="GO:0042158">
    <property type="term" value="P:lipoprotein biosynthetic process"/>
    <property type="evidence" value="ECO:0007669"/>
    <property type="project" value="InterPro"/>
</dbReference>
<dbReference type="HAMAP" id="MF_01148">
    <property type="entry name" value="Lnt"/>
    <property type="match status" value="1"/>
</dbReference>